<dbReference type="EMBL" id="PHNE01000001">
    <property type="protein sequence ID" value="PPE05927.1"/>
    <property type="molecule type" value="Genomic_DNA"/>
</dbReference>
<protein>
    <submittedName>
        <fullName evidence="1">Uncharacterized protein</fullName>
    </submittedName>
</protein>
<comment type="caution">
    <text evidence="1">The sequence shown here is derived from an EMBL/GenBank/DDBJ whole genome shotgun (WGS) entry which is preliminary data.</text>
</comment>
<sequence length="272" mass="33298">MKFKYNDLLNSLIEEEILLVKYRYSKNEDTRIIELIKVWDSTHNVRTLHDWVWKAIQEYNKNMKKVRVGKQESNWTEEENSTWVSIMRDILPFTSAISIFAKEYNNVLKEQSNFISWYRNSESDLIKQTIYNLWNWVFDDQYDNIREKRVPPYMYVGLKELWKHFIRAKFKSDDSDMFFDLMKETYKFMIVLFSDLRFSEFPLTLRQEEQANDFLNWLAHFSKLIATLLLISEKILIIEDEKMNIKNKTYDFLEDRERKLEVFRKLSQKTYN</sequence>
<evidence type="ECO:0000313" key="2">
    <source>
        <dbReference type="Proteomes" id="UP000237865"/>
    </source>
</evidence>
<evidence type="ECO:0000313" key="1">
    <source>
        <dbReference type="EMBL" id="PPE05927.1"/>
    </source>
</evidence>
<dbReference type="Proteomes" id="UP000237865">
    <property type="component" value="Unassembled WGS sequence"/>
</dbReference>
<proteinExistence type="predicted"/>
<dbReference type="STRING" id="1399797.GCA_000518285_00946"/>
<accession>A0A2S5RF58</accession>
<name>A0A2S5RF58_9MOLU</name>
<organism evidence="1 2">
    <name type="scientific">Williamsoniiplasma lucivorax</name>
    <dbReference type="NCBI Taxonomy" id="209274"/>
    <lineage>
        <taxon>Bacteria</taxon>
        <taxon>Bacillati</taxon>
        <taxon>Mycoplasmatota</taxon>
        <taxon>Mollicutes</taxon>
        <taxon>Entomoplasmatales</taxon>
        <taxon>Williamsoniiplasma</taxon>
    </lineage>
</organism>
<keyword evidence="2" id="KW-1185">Reference proteome</keyword>
<dbReference type="RefSeq" id="WP_028126671.1">
    <property type="nucleotide sequence ID" value="NZ_PHNE01000001.1"/>
</dbReference>
<gene>
    <name evidence="1" type="ORF">ELUCI_v1c02180</name>
</gene>
<dbReference type="AlphaFoldDB" id="A0A2S5RF58"/>
<reference evidence="1 2" key="1">
    <citation type="submission" date="2017-11" db="EMBL/GenBank/DDBJ databases">
        <title>Genome sequence of Entomoplasma lucivorax PIPN-2 (ATCC 49196).</title>
        <authorList>
            <person name="Lo W.-S."/>
            <person name="Gasparich G.E."/>
            <person name="Kuo C.-H."/>
        </authorList>
    </citation>
    <scope>NUCLEOTIDE SEQUENCE [LARGE SCALE GENOMIC DNA]</scope>
    <source>
        <strain evidence="1 2">PIPN-2</strain>
    </source>
</reference>